<comment type="caution">
    <text evidence="1">The sequence shown here is derived from an EMBL/GenBank/DDBJ whole genome shotgun (WGS) entry which is preliminary data.</text>
</comment>
<evidence type="ECO:0000313" key="1">
    <source>
        <dbReference type="EMBL" id="CAG8809903.1"/>
    </source>
</evidence>
<organism evidence="1 2">
    <name type="scientific">Cetraspora pellucida</name>
    <dbReference type="NCBI Taxonomy" id="1433469"/>
    <lineage>
        <taxon>Eukaryota</taxon>
        <taxon>Fungi</taxon>
        <taxon>Fungi incertae sedis</taxon>
        <taxon>Mucoromycota</taxon>
        <taxon>Glomeromycotina</taxon>
        <taxon>Glomeromycetes</taxon>
        <taxon>Diversisporales</taxon>
        <taxon>Gigasporaceae</taxon>
        <taxon>Cetraspora</taxon>
    </lineage>
</organism>
<accession>A0A9N9K3B3</accession>
<reference evidence="1" key="1">
    <citation type="submission" date="2021-06" db="EMBL/GenBank/DDBJ databases">
        <authorList>
            <person name="Kallberg Y."/>
            <person name="Tangrot J."/>
            <person name="Rosling A."/>
        </authorList>
    </citation>
    <scope>NUCLEOTIDE SEQUENCE</scope>
    <source>
        <strain evidence="1">FL966</strain>
    </source>
</reference>
<dbReference type="Proteomes" id="UP000789759">
    <property type="component" value="Unassembled WGS sequence"/>
</dbReference>
<dbReference type="EMBL" id="CAJVQA010037463">
    <property type="protein sequence ID" value="CAG8809903.1"/>
    <property type="molecule type" value="Genomic_DNA"/>
</dbReference>
<dbReference type="AlphaFoldDB" id="A0A9N9K3B3"/>
<dbReference type="OrthoDB" id="8192276at2759"/>
<gene>
    <name evidence="1" type="ORF">CPELLU_LOCUS18524</name>
</gene>
<feature type="non-terminal residue" evidence="1">
    <location>
        <position position="1"/>
    </location>
</feature>
<name>A0A9N9K3B3_9GLOM</name>
<proteinExistence type="predicted"/>
<sequence>AHSSSKTRQPTLNSVVEANESRKAAINDLIYVFVQADIFLEK</sequence>
<protein>
    <submittedName>
        <fullName evidence="1">10192_t:CDS:1</fullName>
    </submittedName>
</protein>
<feature type="non-terminal residue" evidence="1">
    <location>
        <position position="42"/>
    </location>
</feature>
<keyword evidence="2" id="KW-1185">Reference proteome</keyword>
<evidence type="ECO:0000313" key="2">
    <source>
        <dbReference type="Proteomes" id="UP000789759"/>
    </source>
</evidence>